<sequence>MLDFSPFDISIKQDGMALVEASLSSHEKTDYAIWDHDRICLVKRGRITLDYVAGNTELSDRDIIYLPAGVKHRWITPASHSAALFMICYDKGFFTAPPAVHELFSGFGRSFPALEKFSPDSTIRAGNIRYLFNKLMMEKRSKAPDMKVITLGLFITLATRLLRTRREIIEQKNMTSWEQSFNNSLKYLEENIQEKIGIAELARIAGLSYRRYTEIFKQQTGLTTNEYIRRKRIELARKLLQETGNILHASLDAGFGDLSHFYRVFKQVSGITPKQYIDGQAAISRD</sequence>
<evidence type="ECO:0000259" key="4">
    <source>
        <dbReference type="PROSITE" id="PS01124"/>
    </source>
</evidence>
<dbReference type="InterPro" id="IPR018060">
    <property type="entry name" value="HTH_AraC"/>
</dbReference>
<dbReference type="CDD" id="cd02208">
    <property type="entry name" value="cupin_RmlC-like"/>
    <property type="match status" value="1"/>
</dbReference>
<evidence type="ECO:0000256" key="1">
    <source>
        <dbReference type="ARBA" id="ARBA00023015"/>
    </source>
</evidence>
<feature type="domain" description="HTH araC/xylS-type" evidence="4">
    <location>
        <begin position="182"/>
        <end position="279"/>
    </location>
</feature>
<accession>A0A3B0RHX9</accession>
<dbReference type="PROSITE" id="PS01124">
    <property type="entry name" value="HTH_ARAC_FAMILY_2"/>
    <property type="match status" value="1"/>
</dbReference>
<dbReference type="EMBL" id="UOEJ01000038">
    <property type="protein sequence ID" value="VAV92984.1"/>
    <property type="molecule type" value="Genomic_DNA"/>
</dbReference>
<evidence type="ECO:0000256" key="3">
    <source>
        <dbReference type="ARBA" id="ARBA00023163"/>
    </source>
</evidence>
<keyword evidence="2" id="KW-0238">DNA-binding</keyword>
<evidence type="ECO:0000313" key="5">
    <source>
        <dbReference type="EMBL" id="VAV92984.1"/>
    </source>
</evidence>
<dbReference type="InterPro" id="IPR050204">
    <property type="entry name" value="AraC_XylS_family_regulators"/>
</dbReference>
<dbReference type="SUPFAM" id="SSF46689">
    <property type="entry name" value="Homeodomain-like"/>
    <property type="match status" value="2"/>
</dbReference>
<proteinExistence type="predicted"/>
<dbReference type="SMART" id="SM00342">
    <property type="entry name" value="HTH_ARAC"/>
    <property type="match status" value="1"/>
</dbReference>
<dbReference type="Gene3D" id="2.60.120.10">
    <property type="entry name" value="Jelly Rolls"/>
    <property type="match status" value="1"/>
</dbReference>
<organism evidence="5">
    <name type="scientific">hydrothermal vent metagenome</name>
    <dbReference type="NCBI Taxonomy" id="652676"/>
    <lineage>
        <taxon>unclassified sequences</taxon>
        <taxon>metagenomes</taxon>
        <taxon>ecological metagenomes</taxon>
    </lineage>
</organism>
<keyword evidence="1" id="KW-0805">Transcription regulation</keyword>
<dbReference type="GO" id="GO:0043565">
    <property type="term" value="F:sequence-specific DNA binding"/>
    <property type="evidence" value="ECO:0007669"/>
    <property type="project" value="InterPro"/>
</dbReference>
<dbReference type="InterPro" id="IPR011051">
    <property type="entry name" value="RmlC_Cupin_sf"/>
</dbReference>
<dbReference type="AlphaFoldDB" id="A0A3B0RHX9"/>
<dbReference type="GO" id="GO:0003700">
    <property type="term" value="F:DNA-binding transcription factor activity"/>
    <property type="evidence" value="ECO:0007669"/>
    <property type="project" value="InterPro"/>
</dbReference>
<dbReference type="InterPro" id="IPR009057">
    <property type="entry name" value="Homeodomain-like_sf"/>
</dbReference>
<dbReference type="Gene3D" id="1.10.10.60">
    <property type="entry name" value="Homeodomain-like"/>
    <property type="match status" value="2"/>
</dbReference>
<keyword evidence="3" id="KW-0804">Transcription</keyword>
<dbReference type="InterPro" id="IPR014710">
    <property type="entry name" value="RmlC-like_jellyroll"/>
</dbReference>
<dbReference type="PANTHER" id="PTHR46796">
    <property type="entry name" value="HTH-TYPE TRANSCRIPTIONAL ACTIVATOR RHAS-RELATED"/>
    <property type="match status" value="1"/>
</dbReference>
<dbReference type="Pfam" id="PF12833">
    <property type="entry name" value="HTH_18"/>
    <property type="match status" value="1"/>
</dbReference>
<gene>
    <name evidence="5" type="ORF">MNBD_ALPHA01-1924</name>
</gene>
<protein>
    <recommendedName>
        <fullName evidence="4">HTH araC/xylS-type domain-containing protein</fullName>
    </recommendedName>
</protein>
<name>A0A3B0RHX9_9ZZZZ</name>
<evidence type="ECO:0000256" key="2">
    <source>
        <dbReference type="ARBA" id="ARBA00023125"/>
    </source>
</evidence>
<dbReference type="SUPFAM" id="SSF51182">
    <property type="entry name" value="RmlC-like cupins"/>
    <property type="match status" value="1"/>
</dbReference>
<reference evidence="5" key="1">
    <citation type="submission" date="2018-06" db="EMBL/GenBank/DDBJ databases">
        <authorList>
            <person name="Zhirakovskaya E."/>
        </authorList>
    </citation>
    <scope>NUCLEOTIDE SEQUENCE</scope>
</reference>